<dbReference type="PANTHER" id="PTHR34387">
    <property type="entry name" value="SLR1258 PROTEIN"/>
    <property type="match status" value="1"/>
</dbReference>
<dbReference type="EMBL" id="CP032096">
    <property type="protein sequence ID" value="QBZ82311.1"/>
    <property type="molecule type" value="Genomic_DNA"/>
</dbReference>
<sequence precursor="true">MNIRSIVLLTCIISLFFSRVSHAEETLPNVNQIEFSVTQSQQITNDLVNVRLIAQAEHQEANIVQRQINQKMHHAQTILNRYPEITATTQDYRVVPVYDDHQKIQHWKGQQILNLTLKNQPGLADILTKLQPYLNYNDMQFSVSEAQREQTMTSLLTSALAQYQAKAELIADAFGQSVYHITQTRIQQSPAPHPYRMTQNIYTAKMTSKEVSPVIKTGESRLSITVSGRVLISNQKN</sequence>
<keyword evidence="3" id="KW-1185">Reference proteome</keyword>
<name>A0A4P7NX44_9GAMM</name>
<proteinExistence type="predicted"/>
<accession>A0A4P7NX44</accession>
<evidence type="ECO:0008006" key="4">
    <source>
        <dbReference type="Google" id="ProtNLM"/>
    </source>
</evidence>
<dbReference type="GO" id="GO:0006974">
    <property type="term" value="P:DNA damage response"/>
    <property type="evidence" value="ECO:0007669"/>
    <property type="project" value="TreeGrafter"/>
</dbReference>
<gene>
    <name evidence="2" type="ORF">GHNINEIG_00339</name>
</gene>
<feature type="signal peptide" evidence="1">
    <location>
        <begin position="1"/>
        <end position="23"/>
    </location>
</feature>
<protein>
    <recommendedName>
        <fullName evidence="4">Periplasmic/secreted protein</fullName>
    </recommendedName>
</protein>
<dbReference type="Pfam" id="PF04402">
    <property type="entry name" value="SIMPL"/>
    <property type="match status" value="1"/>
</dbReference>
<dbReference type="OrthoDB" id="5615690at2"/>
<evidence type="ECO:0000313" key="2">
    <source>
        <dbReference type="EMBL" id="QBZ82311.1"/>
    </source>
</evidence>
<reference evidence="2 3" key="1">
    <citation type="submission" date="2018-08" db="EMBL/GenBank/DDBJ databases">
        <title>Horizontal acquisition of hydrogen conversion ability and other habitat adaptations in Hydrogenovibrio crunogenus strains.</title>
        <authorList>
            <person name="Gonnella G."/>
            <person name="Adam N."/>
            <person name="Perner M."/>
        </authorList>
    </citation>
    <scope>NUCLEOTIDE SEQUENCE [LARGE SCALE GENOMIC DNA]</scope>
    <source>
        <strain evidence="2 3">SP-41</strain>
    </source>
</reference>
<dbReference type="InterPro" id="IPR052022">
    <property type="entry name" value="26kDa_periplasmic_antigen"/>
</dbReference>
<dbReference type="Gene3D" id="3.30.110.170">
    <property type="entry name" value="Protein of unknown function (DUF541), domain 1"/>
    <property type="match status" value="1"/>
</dbReference>
<dbReference type="RefSeq" id="WP_135795031.1">
    <property type="nucleotide sequence ID" value="NZ_CP032096.1"/>
</dbReference>
<feature type="chain" id="PRO_5020452174" description="Periplasmic/secreted protein" evidence="1">
    <location>
        <begin position="24"/>
        <end position="237"/>
    </location>
</feature>
<dbReference type="PANTHER" id="PTHR34387:SF1">
    <property type="entry name" value="PERIPLASMIC IMMUNOGENIC PROTEIN"/>
    <property type="match status" value="1"/>
</dbReference>
<dbReference type="InterPro" id="IPR007497">
    <property type="entry name" value="SIMPL/DUF541"/>
</dbReference>
<keyword evidence="1" id="KW-0732">Signal</keyword>
<evidence type="ECO:0000256" key="1">
    <source>
        <dbReference type="SAM" id="SignalP"/>
    </source>
</evidence>
<evidence type="ECO:0000313" key="3">
    <source>
        <dbReference type="Proteomes" id="UP000296201"/>
    </source>
</evidence>
<dbReference type="Proteomes" id="UP000296201">
    <property type="component" value="Chromosome"/>
</dbReference>
<dbReference type="Gene3D" id="3.30.70.2970">
    <property type="entry name" value="Protein of unknown function (DUF541), domain 2"/>
    <property type="match status" value="1"/>
</dbReference>
<organism evidence="2 3">
    <name type="scientific">Hydrogenovibrio crunogenus</name>
    <dbReference type="NCBI Taxonomy" id="39765"/>
    <lineage>
        <taxon>Bacteria</taxon>
        <taxon>Pseudomonadati</taxon>
        <taxon>Pseudomonadota</taxon>
        <taxon>Gammaproteobacteria</taxon>
        <taxon>Thiotrichales</taxon>
        <taxon>Piscirickettsiaceae</taxon>
        <taxon>Hydrogenovibrio</taxon>
    </lineage>
</organism>
<dbReference type="AlphaFoldDB" id="A0A4P7NX44"/>